<keyword evidence="9" id="KW-0496">Mitochondrion</keyword>
<proteinExistence type="inferred from homology"/>
<comment type="similarity">
    <text evidence="13">Belongs to the SERAC1 family.</text>
</comment>
<organism evidence="17 18">
    <name type="scientific">Acanthamoeba castellanii (strain ATCC 30010 / Neff)</name>
    <dbReference type="NCBI Taxonomy" id="1257118"/>
    <lineage>
        <taxon>Eukaryota</taxon>
        <taxon>Amoebozoa</taxon>
        <taxon>Discosea</taxon>
        <taxon>Longamoebia</taxon>
        <taxon>Centramoebida</taxon>
        <taxon>Acanthamoebidae</taxon>
        <taxon>Acanthamoeba</taxon>
    </lineage>
</organism>
<keyword evidence="10" id="KW-0472">Membrane</keyword>
<keyword evidence="11" id="KW-0594">Phospholipid biosynthesis</keyword>
<dbReference type="InterPro" id="IPR016024">
    <property type="entry name" value="ARM-type_fold"/>
</dbReference>
<feature type="region of interest" description="Disordered" evidence="16">
    <location>
        <begin position="574"/>
        <end position="597"/>
    </location>
</feature>
<dbReference type="PANTHER" id="PTHR48182:SF2">
    <property type="entry name" value="PROTEIN SERAC1"/>
    <property type="match status" value="1"/>
</dbReference>
<evidence type="ECO:0000256" key="13">
    <source>
        <dbReference type="ARBA" id="ARBA00038024"/>
    </source>
</evidence>
<dbReference type="Proteomes" id="UP000011083">
    <property type="component" value="Unassembled WGS sequence"/>
</dbReference>
<evidence type="ECO:0000256" key="8">
    <source>
        <dbReference type="ARBA" id="ARBA00023098"/>
    </source>
</evidence>
<dbReference type="VEuPathDB" id="AmoebaDB:ACA1_080530"/>
<keyword evidence="4" id="KW-0444">Lipid biosynthesis</keyword>
<comment type="subcellular location">
    <subcellularLocation>
        <location evidence="3">Endoplasmic reticulum</location>
    </subcellularLocation>
    <subcellularLocation>
        <location evidence="1">Membrane</location>
        <topology evidence="1">Single-pass membrane protein</topology>
    </subcellularLocation>
    <subcellularLocation>
        <location evidence="2">Mitochondrion</location>
    </subcellularLocation>
</comment>
<dbReference type="STRING" id="1257118.L8HD32"/>
<dbReference type="AlphaFoldDB" id="L8HD32"/>
<dbReference type="InterPro" id="IPR011989">
    <property type="entry name" value="ARM-like"/>
</dbReference>
<keyword evidence="18" id="KW-1185">Reference proteome</keyword>
<protein>
    <recommendedName>
        <fullName evidence="14">Protein SERAC1</fullName>
    </recommendedName>
    <alternativeName>
        <fullName evidence="15">Serine active site-containing protein 1</fullName>
    </alternativeName>
</protein>
<dbReference type="PANTHER" id="PTHR48182">
    <property type="entry name" value="PROTEIN SERAC1"/>
    <property type="match status" value="1"/>
</dbReference>
<sequence length="633" mass="69051">MIISNMLKADRRMLSQLSLDEANRYVAGVIAIEREQQGPFASSVQLYITRILTTLFASEEPREAAEVLLAVGLSTVSDLTAPWPGTTQAVEVQRTSANRDVIEHAARCIANVAVNENLSEAIMSEGGLEILDMARGLGPASPQLCRAIANLAKSELCKDRLVSLGWLRQIRNWLMSPDPNMQITGLAALANLASPAMNGLDFVNEIAAQVGLEPLKRLIDEFPKHGPRPASAKQWMLSEMLLRAVANIVVHVRCVLTTDDRNPDRFAEELSKAVAERGVHSEPCCPFWDHRGTDGGHYEALGLTTGLQAAREAARALANMAAHEHLAPTVLALHRSELIELAQLEDLVVREQTARALANLASYRPEGLQEDIRIEAILNSWLQSPESTIKSNAVRALASITFATLSGAKYGEGVHLLYPGLDALTDPEKAKEFSRDHQYDIVFLHGVTGHPFTTWASGNGIEDDEAEGFECWPREWLPEDLPHSGRIISVAFDLYLSGWFGEGEPASHYAVKILRSLKMAAVGSKPLRRADRQRNTTTRRAGPQGPAAVTEYRGRRVLFHAAFGGRARGVVVPASAPPPLPGQPGARRPARRIGTAARAQPPFRHGRLAHLHPLLRRGGHLLRDALQLLPGGG</sequence>
<evidence type="ECO:0000313" key="17">
    <source>
        <dbReference type="EMBL" id="ELR22658.1"/>
    </source>
</evidence>
<accession>L8HD32</accession>
<dbReference type="OrthoDB" id="5086500at2759"/>
<evidence type="ECO:0000256" key="10">
    <source>
        <dbReference type="ARBA" id="ARBA00023136"/>
    </source>
</evidence>
<dbReference type="EMBL" id="KB007874">
    <property type="protein sequence ID" value="ELR22658.1"/>
    <property type="molecule type" value="Genomic_DNA"/>
</dbReference>
<reference evidence="17 18" key="1">
    <citation type="journal article" date="2013" name="Genome Biol.">
        <title>Genome of Acanthamoeba castellanii highlights extensive lateral gene transfer and early evolution of tyrosine kinase signaling.</title>
        <authorList>
            <person name="Clarke M."/>
            <person name="Lohan A.J."/>
            <person name="Liu B."/>
            <person name="Lagkouvardos I."/>
            <person name="Roy S."/>
            <person name="Zafar N."/>
            <person name="Bertelli C."/>
            <person name="Schilde C."/>
            <person name="Kianianmomeni A."/>
            <person name="Burglin T.R."/>
            <person name="Frech C."/>
            <person name="Turcotte B."/>
            <person name="Kopec K.O."/>
            <person name="Synnott J.M."/>
            <person name="Choo C."/>
            <person name="Paponov I."/>
            <person name="Finkler A."/>
            <person name="Soon Heng Tan C."/>
            <person name="Hutchins A.P."/>
            <person name="Weinmeier T."/>
            <person name="Rattei T."/>
            <person name="Chu J.S."/>
            <person name="Gimenez G."/>
            <person name="Irimia M."/>
            <person name="Rigden D.J."/>
            <person name="Fitzpatrick D.A."/>
            <person name="Lorenzo-Morales J."/>
            <person name="Bateman A."/>
            <person name="Chiu C.H."/>
            <person name="Tang P."/>
            <person name="Hegemann P."/>
            <person name="Fromm H."/>
            <person name="Raoult D."/>
            <person name="Greub G."/>
            <person name="Miranda-Saavedra D."/>
            <person name="Chen N."/>
            <person name="Nash P."/>
            <person name="Ginger M.L."/>
            <person name="Horn M."/>
            <person name="Schaap P."/>
            <person name="Caler L."/>
            <person name="Loftus B."/>
        </authorList>
    </citation>
    <scope>NUCLEOTIDE SEQUENCE [LARGE SCALE GENOMIC DNA]</scope>
    <source>
        <strain evidence="17 18">Neff</strain>
    </source>
</reference>
<evidence type="ECO:0000256" key="12">
    <source>
        <dbReference type="ARBA" id="ARBA00023264"/>
    </source>
</evidence>
<evidence type="ECO:0000256" key="7">
    <source>
        <dbReference type="ARBA" id="ARBA00022989"/>
    </source>
</evidence>
<evidence type="ECO:0000256" key="4">
    <source>
        <dbReference type="ARBA" id="ARBA00022516"/>
    </source>
</evidence>
<evidence type="ECO:0000256" key="1">
    <source>
        <dbReference type="ARBA" id="ARBA00004167"/>
    </source>
</evidence>
<dbReference type="InterPro" id="IPR052374">
    <property type="entry name" value="SERAC1"/>
</dbReference>
<feature type="compositionally biased region" description="Low complexity" evidence="16">
    <location>
        <begin position="583"/>
        <end position="597"/>
    </location>
</feature>
<evidence type="ECO:0000256" key="5">
    <source>
        <dbReference type="ARBA" id="ARBA00022692"/>
    </source>
</evidence>
<evidence type="ECO:0000256" key="9">
    <source>
        <dbReference type="ARBA" id="ARBA00023128"/>
    </source>
</evidence>
<evidence type="ECO:0000313" key="18">
    <source>
        <dbReference type="Proteomes" id="UP000011083"/>
    </source>
</evidence>
<evidence type="ECO:0000256" key="14">
    <source>
        <dbReference type="ARBA" id="ARBA00040991"/>
    </source>
</evidence>
<keyword evidence="5" id="KW-0812">Transmembrane</keyword>
<evidence type="ECO:0000256" key="15">
    <source>
        <dbReference type="ARBA" id="ARBA00041701"/>
    </source>
</evidence>
<feature type="region of interest" description="Disordered" evidence="16">
    <location>
        <begin position="525"/>
        <end position="547"/>
    </location>
</feature>
<keyword evidence="6" id="KW-0256">Endoplasmic reticulum</keyword>
<dbReference type="KEGG" id="acan:ACA1_080530"/>
<evidence type="ECO:0000256" key="3">
    <source>
        <dbReference type="ARBA" id="ARBA00004240"/>
    </source>
</evidence>
<evidence type="ECO:0000256" key="2">
    <source>
        <dbReference type="ARBA" id="ARBA00004173"/>
    </source>
</evidence>
<keyword evidence="12" id="KW-1208">Phospholipid metabolism</keyword>
<dbReference type="GO" id="GO:0005783">
    <property type="term" value="C:endoplasmic reticulum"/>
    <property type="evidence" value="ECO:0007669"/>
    <property type="project" value="UniProtKB-SubCell"/>
</dbReference>
<gene>
    <name evidence="17" type="ORF">ACA1_080530</name>
</gene>
<dbReference type="SUPFAM" id="SSF48371">
    <property type="entry name" value="ARM repeat"/>
    <property type="match status" value="1"/>
</dbReference>
<dbReference type="GO" id="GO:0005739">
    <property type="term" value="C:mitochondrion"/>
    <property type="evidence" value="ECO:0007669"/>
    <property type="project" value="UniProtKB-SubCell"/>
</dbReference>
<dbReference type="GeneID" id="14923635"/>
<dbReference type="GO" id="GO:0008654">
    <property type="term" value="P:phospholipid biosynthetic process"/>
    <property type="evidence" value="ECO:0007669"/>
    <property type="project" value="UniProtKB-KW"/>
</dbReference>
<name>L8HD32_ACACF</name>
<dbReference type="RefSeq" id="XP_004351071.1">
    <property type="nucleotide sequence ID" value="XM_004351019.1"/>
</dbReference>
<dbReference type="GO" id="GO:0016020">
    <property type="term" value="C:membrane"/>
    <property type="evidence" value="ECO:0007669"/>
    <property type="project" value="UniProtKB-SubCell"/>
</dbReference>
<evidence type="ECO:0000256" key="6">
    <source>
        <dbReference type="ARBA" id="ARBA00022824"/>
    </source>
</evidence>
<keyword evidence="8" id="KW-0443">Lipid metabolism</keyword>
<evidence type="ECO:0000256" key="16">
    <source>
        <dbReference type="SAM" id="MobiDB-lite"/>
    </source>
</evidence>
<dbReference type="Gene3D" id="1.25.10.10">
    <property type="entry name" value="Leucine-rich Repeat Variant"/>
    <property type="match status" value="2"/>
</dbReference>
<keyword evidence="7" id="KW-1133">Transmembrane helix</keyword>
<evidence type="ECO:0000256" key="11">
    <source>
        <dbReference type="ARBA" id="ARBA00023209"/>
    </source>
</evidence>